<dbReference type="PANTHER" id="PTHR33376">
    <property type="match status" value="1"/>
</dbReference>
<evidence type="ECO:0000256" key="1">
    <source>
        <dbReference type="ARBA" id="ARBA00022729"/>
    </source>
</evidence>
<evidence type="ECO:0000313" key="4">
    <source>
        <dbReference type="Proteomes" id="UP001597101"/>
    </source>
</evidence>
<evidence type="ECO:0000313" key="3">
    <source>
        <dbReference type="EMBL" id="MFD0914884.1"/>
    </source>
</evidence>
<feature type="chain" id="PRO_5047186923" evidence="2">
    <location>
        <begin position="29"/>
        <end position="358"/>
    </location>
</feature>
<feature type="signal peptide" evidence="2">
    <location>
        <begin position="1"/>
        <end position="28"/>
    </location>
</feature>
<dbReference type="NCBIfam" id="NF037995">
    <property type="entry name" value="TRAP_S1"/>
    <property type="match status" value="1"/>
</dbReference>
<dbReference type="InterPro" id="IPR038404">
    <property type="entry name" value="TRAP_DctP_sf"/>
</dbReference>
<proteinExistence type="predicted"/>
<dbReference type="Pfam" id="PF03480">
    <property type="entry name" value="DctP"/>
    <property type="match status" value="1"/>
</dbReference>
<dbReference type="InterPro" id="IPR018389">
    <property type="entry name" value="DctP_fam"/>
</dbReference>
<dbReference type="Gene3D" id="3.40.190.170">
    <property type="entry name" value="Bacterial extracellular solute-binding protein, family 7"/>
    <property type="match status" value="1"/>
</dbReference>
<evidence type="ECO:0000256" key="2">
    <source>
        <dbReference type="SAM" id="SignalP"/>
    </source>
</evidence>
<protein>
    <submittedName>
        <fullName evidence="3">C4-dicarboxylate TRAP transporter substrate-binding protein</fullName>
    </submittedName>
</protein>
<organism evidence="3 4">
    <name type="scientific">Pseudahrensia aquimaris</name>
    <dbReference type="NCBI Taxonomy" id="744461"/>
    <lineage>
        <taxon>Bacteria</taxon>
        <taxon>Pseudomonadati</taxon>
        <taxon>Pseudomonadota</taxon>
        <taxon>Alphaproteobacteria</taxon>
        <taxon>Hyphomicrobiales</taxon>
        <taxon>Ahrensiaceae</taxon>
        <taxon>Pseudahrensia</taxon>
    </lineage>
</organism>
<dbReference type="EMBL" id="JBHTJV010000002">
    <property type="protein sequence ID" value="MFD0914884.1"/>
    <property type="molecule type" value="Genomic_DNA"/>
</dbReference>
<dbReference type="PANTHER" id="PTHR33376:SF15">
    <property type="entry name" value="BLL6794 PROTEIN"/>
    <property type="match status" value="1"/>
</dbReference>
<name>A0ABW3FAH6_9HYPH</name>
<dbReference type="CDD" id="cd13666">
    <property type="entry name" value="PBP2_TRAP_DctP_like_1"/>
    <property type="match status" value="1"/>
</dbReference>
<accession>A0ABW3FAH6</accession>
<comment type="caution">
    <text evidence="3">The sequence shown here is derived from an EMBL/GenBank/DDBJ whole genome shotgun (WGS) entry which is preliminary data.</text>
</comment>
<reference evidence="4" key="1">
    <citation type="journal article" date="2019" name="Int. J. Syst. Evol. Microbiol.">
        <title>The Global Catalogue of Microorganisms (GCM) 10K type strain sequencing project: providing services to taxonomists for standard genome sequencing and annotation.</title>
        <authorList>
            <consortium name="The Broad Institute Genomics Platform"/>
            <consortium name="The Broad Institute Genome Sequencing Center for Infectious Disease"/>
            <person name="Wu L."/>
            <person name="Ma J."/>
        </authorList>
    </citation>
    <scope>NUCLEOTIDE SEQUENCE [LARGE SCALE GENOMIC DNA]</scope>
    <source>
        <strain evidence="4">CCUG 60023</strain>
    </source>
</reference>
<dbReference type="Proteomes" id="UP001597101">
    <property type="component" value="Unassembled WGS sequence"/>
</dbReference>
<sequence>MKKTLASLTLSAVLALSAAPVASINAWADDVKATAVAGHPPVFRWVKMIPEVFVPTVQKELEGSGHTFTVDLQAGGAIAKVGEELETVGEGLAEIGTVQALFDPAKLAVQNVTYYTPFVSSDVKQISNMMDRLHKEDARLQQAYTDNNIVYLGAPIGIDDYLLMTKFPINSLADLDGKKIAAPGAAINWLSGTGAVGVSGNLTTYYNELKTGVYDGVIVFASAAVPGKLYEVAPNVTRMGLGAQFAGVLGANKDWYDAQPEAVRMALHKGADAAKDWYNDDLTNFAAKALEIMAANGATVVEAPEDMRKAWAAGMDNAAKAWAADLDGKGVKGTEVLSLYMEEMRKAGATPLRNWDKE</sequence>
<keyword evidence="1 2" id="KW-0732">Signal</keyword>
<keyword evidence="4" id="KW-1185">Reference proteome</keyword>
<gene>
    <name evidence="3" type="ORF">ACFQ14_00525</name>
</gene>
<dbReference type="RefSeq" id="WP_377210743.1">
    <property type="nucleotide sequence ID" value="NZ_JBHTJV010000002.1"/>
</dbReference>